<dbReference type="Pfam" id="PF12802">
    <property type="entry name" value="MarR_2"/>
    <property type="match status" value="1"/>
</dbReference>
<dbReference type="GO" id="GO:0003677">
    <property type="term" value="F:DNA binding"/>
    <property type="evidence" value="ECO:0007669"/>
    <property type="project" value="UniProtKB-KW"/>
</dbReference>
<dbReference type="SUPFAM" id="SSF46785">
    <property type="entry name" value="Winged helix' DNA-binding domain"/>
    <property type="match status" value="1"/>
</dbReference>
<dbReference type="Gene3D" id="1.10.10.10">
    <property type="entry name" value="Winged helix-like DNA-binding domain superfamily/Winged helix DNA-binding domain"/>
    <property type="match status" value="1"/>
</dbReference>
<proteinExistence type="predicted"/>
<dbReference type="PANTHER" id="PTHR33164:SF57">
    <property type="entry name" value="MARR-FAMILY TRANSCRIPTIONAL REGULATOR"/>
    <property type="match status" value="1"/>
</dbReference>
<dbReference type="GO" id="GO:0003700">
    <property type="term" value="F:DNA-binding transcription factor activity"/>
    <property type="evidence" value="ECO:0007669"/>
    <property type="project" value="InterPro"/>
</dbReference>
<organism evidence="5 6">
    <name type="scientific">Pseudooceanicola albus</name>
    <dbReference type="NCBI Taxonomy" id="2692189"/>
    <lineage>
        <taxon>Bacteria</taxon>
        <taxon>Pseudomonadati</taxon>
        <taxon>Pseudomonadota</taxon>
        <taxon>Alphaproteobacteria</taxon>
        <taxon>Rhodobacterales</taxon>
        <taxon>Paracoccaceae</taxon>
        <taxon>Pseudooceanicola</taxon>
    </lineage>
</organism>
<keyword evidence="6" id="KW-1185">Reference proteome</keyword>
<dbReference type="SMART" id="SM00347">
    <property type="entry name" value="HTH_MARR"/>
    <property type="match status" value="1"/>
</dbReference>
<evidence type="ECO:0000256" key="1">
    <source>
        <dbReference type="ARBA" id="ARBA00023015"/>
    </source>
</evidence>
<dbReference type="GO" id="GO:0006950">
    <property type="term" value="P:response to stress"/>
    <property type="evidence" value="ECO:0007669"/>
    <property type="project" value="TreeGrafter"/>
</dbReference>
<accession>A0A6L7G785</accession>
<name>A0A6L7G785_9RHOB</name>
<dbReference type="PROSITE" id="PS01117">
    <property type="entry name" value="HTH_MARR_1"/>
    <property type="match status" value="1"/>
</dbReference>
<comment type="caution">
    <text evidence="5">The sequence shown here is derived from an EMBL/GenBank/DDBJ whole genome shotgun (WGS) entry which is preliminary data.</text>
</comment>
<dbReference type="PANTHER" id="PTHR33164">
    <property type="entry name" value="TRANSCRIPTIONAL REGULATOR, MARR FAMILY"/>
    <property type="match status" value="1"/>
</dbReference>
<dbReference type="RefSeq" id="WP_160896060.1">
    <property type="nucleotide sequence ID" value="NZ_WUMU01000022.1"/>
</dbReference>
<evidence type="ECO:0000259" key="4">
    <source>
        <dbReference type="PROSITE" id="PS50995"/>
    </source>
</evidence>
<dbReference type="PROSITE" id="PS50995">
    <property type="entry name" value="HTH_MARR_2"/>
    <property type="match status" value="1"/>
</dbReference>
<dbReference type="InterPro" id="IPR023187">
    <property type="entry name" value="Tscrpt_reg_MarR-type_CS"/>
</dbReference>
<dbReference type="InterPro" id="IPR039422">
    <property type="entry name" value="MarR/SlyA-like"/>
</dbReference>
<gene>
    <name evidence="5" type="ORF">GR170_19070</name>
</gene>
<dbReference type="AlphaFoldDB" id="A0A6L7G785"/>
<evidence type="ECO:0000313" key="5">
    <source>
        <dbReference type="EMBL" id="MXN19941.1"/>
    </source>
</evidence>
<evidence type="ECO:0000256" key="2">
    <source>
        <dbReference type="ARBA" id="ARBA00023125"/>
    </source>
</evidence>
<dbReference type="Proteomes" id="UP000477911">
    <property type="component" value="Unassembled WGS sequence"/>
</dbReference>
<keyword evidence="2" id="KW-0238">DNA-binding</keyword>
<sequence>MLQTFFPYQLAVTAEAFSRHLVEVYQHDYGFSREEWRFLFLLAGEESLSSLDLARRSSMDRVQVSRAASRLEQKGLIRRTVSLQDRRLRIYSCTPKGRALFEEAYPRVAARAEAILGRLSPEERAALELGLNALLNAARADAVAATDADRDAAE</sequence>
<keyword evidence="1" id="KW-0805">Transcription regulation</keyword>
<keyword evidence="3" id="KW-0804">Transcription</keyword>
<reference evidence="5 6" key="1">
    <citation type="submission" date="2019-12" db="EMBL/GenBank/DDBJ databases">
        <authorList>
            <person name="Li M."/>
        </authorList>
    </citation>
    <scope>NUCLEOTIDE SEQUENCE [LARGE SCALE GENOMIC DNA]</scope>
    <source>
        <strain evidence="5 6">GBMRC 2024</strain>
    </source>
</reference>
<dbReference type="EMBL" id="WUMU01000022">
    <property type="protein sequence ID" value="MXN19941.1"/>
    <property type="molecule type" value="Genomic_DNA"/>
</dbReference>
<evidence type="ECO:0000256" key="3">
    <source>
        <dbReference type="ARBA" id="ARBA00023163"/>
    </source>
</evidence>
<dbReference type="InterPro" id="IPR036388">
    <property type="entry name" value="WH-like_DNA-bd_sf"/>
</dbReference>
<evidence type="ECO:0000313" key="6">
    <source>
        <dbReference type="Proteomes" id="UP000477911"/>
    </source>
</evidence>
<dbReference type="PRINTS" id="PR00598">
    <property type="entry name" value="HTHMARR"/>
</dbReference>
<protein>
    <submittedName>
        <fullName evidence="5">MarR family transcriptional regulator</fullName>
    </submittedName>
</protein>
<feature type="domain" description="HTH marR-type" evidence="4">
    <location>
        <begin position="3"/>
        <end position="136"/>
    </location>
</feature>
<dbReference type="InterPro" id="IPR036390">
    <property type="entry name" value="WH_DNA-bd_sf"/>
</dbReference>
<dbReference type="InterPro" id="IPR000835">
    <property type="entry name" value="HTH_MarR-typ"/>
</dbReference>